<dbReference type="InterPro" id="IPR000581">
    <property type="entry name" value="ILV_EDD_N"/>
</dbReference>
<dbReference type="InterPro" id="IPR037237">
    <property type="entry name" value="IlvD/EDD_N"/>
</dbReference>
<dbReference type="InterPro" id="IPR042096">
    <property type="entry name" value="Dihydro-acid_dehy_C"/>
</dbReference>
<evidence type="ECO:0000256" key="6">
    <source>
        <dbReference type="ARBA" id="ARBA00023014"/>
    </source>
</evidence>
<dbReference type="SUPFAM" id="SSF52016">
    <property type="entry name" value="LeuD/IlvD-like"/>
    <property type="match status" value="1"/>
</dbReference>
<evidence type="ECO:0000256" key="4">
    <source>
        <dbReference type="ARBA" id="ARBA00022723"/>
    </source>
</evidence>
<evidence type="ECO:0000256" key="8">
    <source>
        <dbReference type="ARBA" id="ARBA00023304"/>
    </source>
</evidence>
<dbReference type="Gene3D" id="3.50.30.80">
    <property type="entry name" value="IlvD/EDD C-terminal domain-like"/>
    <property type="match status" value="1"/>
</dbReference>
<keyword evidence="5" id="KW-0408">Iron</keyword>
<dbReference type="PANTHER" id="PTHR43183">
    <property type="entry name" value="HYPOTHETICAL DIHYDROXYACID DEHYDRATASE (EUROFUNG)-RELATED"/>
    <property type="match status" value="1"/>
</dbReference>
<dbReference type="SUPFAM" id="SSF143975">
    <property type="entry name" value="IlvD/EDD N-terminal domain-like"/>
    <property type="match status" value="1"/>
</dbReference>
<dbReference type="GO" id="GO:0046872">
    <property type="term" value="F:metal ion binding"/>
    <property type="evidence" value="ECO:0007669"/>
    <property type="project" value="UniProtKB-KW"/>
</dbReference>
<protein>
    <submittedName>
        <fullName evidence="12">Dihydroxy-acid dehydratase</fullName>
    </submittedName>
</protein>
<dbReference type="AlphaFoldDB" id="A0A5R9GKV9"/>
<dbReference type="OrthoDB" id="9807077at2"/>
<keyword evidence="8" id="KW-0100">Branched-chain amino acid biosynthesis</keyword>
<dbReference type="Proteomes" id="UP000309676">
    <property type="component" value="Unassembled WGS sequence"/>
</dbReference>
<evidence type="ECO:0000256" key="3">
    <source>
        <dbReference type="ARBA" id="ARBA00022714"/>
    </source>
</evidence>
<evidence type="ECO:0000256" key="9">
    <source>
        <dbReference type="SAM" id="MobiDB-lite"/>
    </source>
</evidence>
<dbReference type="GO" id="GO:0016836">
    <property type="term" value="F:hydro-lyase activity"/>
    <property type="evidence" value="ECO:0007669"/>
    <property type="project" value="UniProtKB-ARBA"/>
</dbReference>
<dbReference type="FunFam" id="3.50.30.80:FF:000001">
    <property type="entry name" value="Dihydroxy-acid dehydratase"/>
    <property type="match status" value="1"/>
</dbReference>
<keyword evidence="7" id="KW-0456">Lyase</keyword>
<evidence type="ECO:0000313" key="12">
    <source>
        <dbReference type="EMBL" id="TLS52385.1"/>
    </source>
</evidence>
<evidence type="ECO:0000259" key="10">
    <source>
        <dbReference type="Pfam" id="PF00920"/>
    </source>
</evidence>
<dbReference type="EMBL" id="VCIW01000005">
    <property type="protein sequence ID" value="TLS52385.1"/>
    <property type="molecule type" value="Genomic_DNA"/>
</dbReference>
<keyword evidence="3" id="KW-0001">2Fe-2S</keyword>
<sequence>MNRTRGDTVVTEEQRKPGPSGGLRSEKYFQEKELWGFIHRSFTKSMGYTDEDLKKPVIGICNTFSELNKCHSHFNELVEYVKRGVWQAGGVPMEFPTISIGEPYVKPTTMLLRNLMAMDTEEMMKAHPIDGVVLLGGCDKTVPAQLMAAASANLPSIVLTGGPMLNGRLNGRSLGACTDCYGFTLEHKAGNLTDEELAVAEDAICRSDGHCMVMGTASTMASIAEAIGMALPGCAAIPAPDSRRKHLAERTGKQIVELVRRDLRPRDIMTADAIDNAIRVTMASGGSTNAIIHLVAIAGRLGLKLPLRRFDELSAETPLLLNLRPSGQYQMEEYFEAGGVPALMKELEPLLNGDCLTVTGRTIRENIASARTLNRDVIRSLEAPLDPQGGIAVLQGNLAPDGALIKQSAVSPGLKRHRGRAVVFDSPADLAARIDDPALDVDENSVLVLKNAGPKGAPAMPEIGQIPIPSKLLKRGVRDMVRLSDARISGTSYGALVVHVAPEAAIGGPLALVQDGDEIELDIAERRLALLVPEEELAKRRQGWQPPSPHYDRGYGYLFQERVLQANLGCDFDFLLPKELREELLTGK</sequence>
<proteinExistence type="inferred from homology"/>
<dbReference type="Pfam" id="PF24877">
    <property type="entry name" value="ILV_EDD_C"/>
    <property type="match status" value="1"/>
</dbReference>
<accession>A0A5R9GKV9</accession>
<feature type="region of interest" description="Disordered" evidence="9">
    <location>
        <begin position="1"/>
        <end position="24"/>
    </location>
</feature>
<name>A0A5R9GKV9_9BACL</name>
<keyword evidence="6" id="KW-0411">Iron-sulfur</keyword>
<dbReference type="InterPro" id="IPR020558">
    <property type="entry name" value="DiOHA_6PGluconate_deHydtase_CS"/>
</dbReference>
<evidence type="ECO:0000259" key="11">
    <source>
        <dbReference type="Pfam" id="PF24877"/>
    </source>
</evidence>
<gene>
    <name evidence="12" type="ORF">FE782_10480</name>
</gene>
<evidence type="ECO:0000256" key="5">
    <source>
        <dbReference type="ARBA" id="ARBA00023004"/>
    </source>
</evidence>
<comment type="caution">
    <text evidence="12">The sequence shown here is derived from an EMBL/GenBank/DDBJ whole genome shotgun (WGS) entry which is preliminary data.</text>
</comment>
<feature type="domain" description="Dihydroxy-acid/6-phosphogluconate dehydratase N-terminal" evidence="10">
    <location>
        <begin position="55"/>
        <end position="366"/>
    </location>
</feature>
<keyword evidence="4" id="KW-0479">Metal-binding</keyword>
<dbReference type="PROSITE" id="PS00886">
    <property type="entry name" value="ILVD_EDD_1"/>
    <property type="match status" value="1"/>
</dbReference>
<keyword evidence="2" id="KW-0028">Amino-acid biosynthesis</keyword>
<dbReference type="GO" id="GO:0008652">
    <property type="term" value="P:amino acid biosynthetic process"/>
    <property type="evidence" value="ECO:0007669"/>
    <property type="project" value="UniProtKB-KW"/>
</dbReference>
<evidence type="ECO:0000256" key="2">
    <source>
        <dbReference type="ARBA" id="ARBA00022605"/>
    </source>
</evidence>
<feature type="domain" description="Dihydroxy-acid/6-phosphogluconate dehydratase C-terminal" evidence="11">
    <location>
        <begin position="376"/>
        <end position="570"/>
    </location>
</feature>
<keyword evidence="13" id="KW-1185">Reference proteome</keyword>
<feature type="compositionally biased region" description="Basic and acidic residues" evidence="9">
    <location>
        <begin position="1"/>
        <end position="16"/>
    </location>
</feature>
<dbReference type="NCBIfam" id="NF009560">
    <property type="entry name" value="PRK13017.1"/>
    <property type="match status" value="1"/>
</dbReference>
<dbReference type="InterPro" id="IPR052352">
    <property type="entry name" value="Sugar_Degrad_Dehydratases"/>
</dbReference>
<dbReference type="NCBIfam" id="NF004784">
    <property type="entry name" value="PRK06131.1"/>
    <property type="match status" value="1"/>
</dbReference>
<reference evidence="12 13" key="1">
    <citation type="submission" date="2019-05" db="EMBL/GenBank/DDBJ databases">
        <authorList>
            <person name="Narsing Rao M.P."/>
            <person name="Li W.J."/>
        </authorList>
    </citation>
    <scope>NUCLEOTIDE SEQUENCE [LARGE SCALE GENOMIC DNA]</scope>
    <source>
        <strain evidence="12 13">SYSU_K30003</strain>
    </source>
</reference>
<organism evidence="12 13">
    <name type="scientific">Paenibacillus antri</name>
    <dbReference type="NCBI Taxonomy" id="2582848"/>
    <lineage>
        <taxon>Bacteria</taxon>
        <taxon>Bacillati</taxon>
        <taxon>Bacillota</taxon>
        <taxon>Bacilli</taxon>
        <taxon>Bacillales</taxon>
        <taxon>Paenibacillaceae</taxon>
        <taxon>Paenibacillus</taxon>
    </lineage>
</organism>
<evidence type="ECO:0000313" key="13">
    <source>
        <dbReference type="Proteomes" id="UP000309676"/>
    </source>
</evidence>
<comment type="similarity">
    <text evidence="1">Belongs to the IlvD/Edd family.</text>
</comment>
<evidence type="ECO:0000256" key="1">
    <source>
        <dbReference type="ARBA" id="ARBA00006486"/>
    </source>
</evidence>
<dbReference type="PANTHER" id="PTHR43183:SF1">
    <property type="entry name" value="HYPOTHETICAL DIHYDROXY-ACID DEHYDRATASE (EUROFUNG)-RELATED"/>
    <property type="match status" value="1"/>
</dbReference>
<dbReference type="GO" id="GO:0009082">
    <property type="term" value="P:branched-chain amino acid biosynthetic process"/>
    <property type="evidence" value="ECO:0007669"/>
    <property type="project" value="UniProtKB-KW"/>
</dbReference>
<dbReference type="Pfam" id="PF00920">
    <property type="entry name" value="ILVD_EDD_N"/>
    <property type="match status" value="1"/>
</dbReference>
<dbReference type="GO" id="GO:0051537">
    <property type="term" value="F:2 iron, 2 sulfur cluster binding"/>
    <property type="evidence" value="ECO:0007669"/>
    <property type="project" value="UniProtKB-KW"/>
</dbReference>
<dbReference type="InterPro" id="IPR056740">
    <property type="entry name" value="ILV_EDD_C"/>
</dbReference>
<evidence type="ECO:0000256" key="7">
    <source>
        <dbReference type="ARBA" id="ARBA00023239"/>
    </source>
</evidence>